<protein>
    <submittedName>
        <fullName evidence="1">Uncharacterized protein</fullName>
    </submittedName>
</protein>
<dbReference type="EMBL" id="NCXO01000025">
    <property type="protein sequence ID" value="OSC33213.1"/>
    <property type="molecule type" value="Genomic_DNA"/>
</dbReference>
<dbReference type="Gene3D" id="3.40.710.10">
    <property type="entry name" value="DD-peptidase/beta-lactamase superfamily"/>
    <property type="match status" value="1"/>
</dbReference>
<reference evidence="1 2" key="1">
    <citation type="submission" date="2017-04" db="EMBL/GenBank/DDBJ databases">
        <title>The new phylogeny of genus Mycobacterium.</title>
        <authorList>
            <person name="Tortoli E."/>
            <person name="Trovato A."/>
            <person name="Cirillo D.M."/>
        </authorList>
    </citation>
    <scope>NUCLEOTIDE SEQUENCE [LARGE SCALE GENOMIC DNA]</scope>
    <source>
        <strain evidence="1 2">KCTC 19819</strain>
    </source>
</reference>
<dbReference type="AlphaFoldDB" id="A0A7I7SEN7"/>
<gene>
    <name evidence="1" type="ORF">B8W67_12015</name>
</gene>
<sequence>MPARPPRPARLVAIGFAAVLLGGCGAPGVAATPPAGPSQPRVHFVTPLATAIAPAPQVPFGLPNPALDGVAERIGEATDAAAARGAQISVTVLDRSTGQMLSNDTATTMAIASVAKLFIADDVLHSGPLAPEDRAQLDAMLRSSDDNAAEDFWNRNGGDAIITRVAGRYGLGATTPGFDGRWWNTVSTATDLVRYYDMLLSGSGGLTVSEANIIVDNLAQSTPTGIDGYPQRFGIPDGLFAEPVAVKQGWMCCVGADWMHLSTGVIGPDRRYVMAIGALQPGDDATARATITDAVATIFPTGRI</sequence>
<evidence type="ECO:0000313" key="2">
    <source>
        <dbReference type="Proteomes" id="UP000193577"/>
    </source>
</evidence>
<dbReference type="Proteomes" id="UP000193577">
    <property type="component" value="Unassembled WGS sequence"/>
</dbReference>
<comment type="caution">
    <text evidence="1">The sequence shown here is derived from an EMBL/GenBank/DDBJ whole genome shotgun (WGS) entry which is preliminary data.</text>
</comment>
<proteinExistence type="predicted"/>
<dbReference type="PROSITE" id="PS51257">
    <property type="entry name" value="PROKAR_LIPOPROTEIN"/>
    <property type="match status" value="1"/>
</dbReference>
<dbReference type="RefSeq" id="WP_085304158.1">
    <property type="nucleotide sequence ID" value="NZ_AP022594.1"/>
</dbReference>
<evidence type="ECO:0000313" key="1">
    <source>
        <dbReference type="EMBL" id="OSC33213.1"/>
    </source>
</evidence>
<organism evidence="1 2">
    <name type="scientific">Mycolicibacillus koreensis</name>
    <dbReference type="NCBI Taxonomy" id="1069220"/>
    <lineage>
        <taxon>Bacteria</taxon>
        <taxon>Bacillati</taxon>
        <taxon>Actinomycetota</taxon>
        <taxon>Actinomycetes</taxon>
        <taxon>Mycobacteriales</taxon>
        <taxon>Mycobacteriaceae</taxon>
        <taxon>Mycolicibacillus</taxon>
    </lineage>
</organism>
<accession>A0A7I7SEN7</accession>
<keyword evidence="2" id="KW-1185">Reference proteome</keyword>
<dbReference type="OrthoDB" id="4981298at2"/>
<dbReference type="SUPFAM" id="SSF56601">
    <property type="entry name" value="beta-lactamase/transpeptidase-like"/>
    <property type="match status" value="1"/>
</dbReference>
<dbReference type="InterPro" id="IPR012338">
    <property type="entry name" value="Beta-lactam/transpept-like"/>
</dbReference>
<name>A0A7I7SEN7_9MYCO</name>